<dbReference type="Pfam" id="PF05305">
    <property type="entry name" value="DUF732"/>
    <property type="match status" value="1"/>
</dbReference>
<gene>
    <name evidence="2" type="ORF">MKK62_15720</name>
</gene>
<evidence type="ECO:0000313" key="2">
    <source>
        <dbReference type="EMBL" id="UMB67926.1"/>
    </source>
</evidence>
<name>A0ABY3VEX3_9MYCO</name>
<evidence type="ECO:0000313" key="3">
    <source>
        <dbReference type="Proteomes" id="UP001055336"/>
    </source>
</evidence>
<feature type="domain" description="DUF732" evidence="1">
    <location>
        <begin position="54"/>
        <end position="122"/>
    </location>
</feature>
<evidence type="ECO:0000259" key="1">
    <source>
        <dbReference type="Pfam" id="PF05305"/>
    </source>
</evidence>
<dbReference type="InterPro" id="IPR007969">
    <property type="entry name" value="DUF732"/>
</dbReference>
<proteinExistence type="predicted"/>
<organism evidence="2 3">
    <name type="scientific">Mycobacterium paraterrae</name>
    <dbReference type="NCBI Taxonomy" id="577492"/>
    <lineage>
        <taxon>Bacteria</taxon>
        <taxon>Bacillati</taxon>
        <taxon>Actinomycetota</taxon>
        <taxon>Actinomycetes</taxon>
        <taxon>Mycobacteriales</taxon>
        <taxon>Mycobacteriaceae</taxon>
        <taxon>Mycobacterium</taxon>
    </lineage>
</organism>
<sequence length="126" mass="12993">MTSLFVQAPTEVGVSNIRCFSRLRSLLTGLVLVSALFGVMAQLTPAAHADADNGGDFLGALSARGITFTSGPAAIAAGREVCSELDQGKQAGDVANEAMARTNLDGYHAGFFIGASIAAICPRHMH</sequence>
<dbReference type="RefSeq" id="WP_240258391.1">
    <property type="nucleotide sequence ID" value="NZ_CP092488.2"/>
</dbReference>
<dbReference type="EMBL" id="CP092488">
    <property type="protein sequence ID" value="UMB67926.1"/>
    <property type="molecule type" value="Genomic_DNA"/>
</dbReference>
<keyword evidence="3" id="KW-1185">Reference proteome</keyword>
<reference evidence="2" key="1">
    <citation type="submission" date="2022-08" db="EMBL/GenBank/DDBJ databases">
        <title>Whole genome sequencing of non-tuberculosis mycobacteria type-strains.</title>
        <authorList>
            <person name="Igarashi Y."/>
            <person name="Osugi A."/>
            <person name="Mitarai S."/>
        </authorList>
    </citation>
    <scope>NUCLEOTIDE SEQUENCE</scope>
    <source>
        <strain evidence="2">DSM 45127</strain>
    </source>
</reference>
<dbReference type="Proteomes" id="UP001055336">
    <property type="component" value="Chromosome"/>
</dbReference>
<accession>A0ABY3VEX3</accession>
<protein>
    <submittedName>
        <fullName evidence="2">DUF732 domain-containing protein</fullName>
    </submittedName>
</protein>